<gene>
    <name evidence="2" type="ORF">PF008_g13510</name>
</gene>
<protein>
    <recommendedName>
        <fullName evidence="4">Secreted protein</fullName>
    </recommendedName>
</protein>
<evidence type="ECO:0008006" key="4">
    <source>
        <dbReference type="Google" id="ProtNLM"/>
    </source>
</evidence>
<accession>A0A6G0RL57</accession>
<dbReference type="Proteomes" id="UP000486351">
    <property type="component" value="Unassembled WGS sequence"/>
</dbReference>
<evidence type="ECO:0000313" key="2">
    <source>
        <dbReference type="EMBL" id="KAE9335392.1"/>
    </source>
</evidence>
<feature type="signal peptide" evidence="1">
    <location>
        <begin position="1"/>
        <end position="19"/>
    </location>
</feature>
<evidence type="ECO:0000256" key="1">
    <source>
        <dbReference type="SAM" id="SignalP"/>
    </source>
</evidence>
<name>A0A6G0RL57_9STRA</name>
<keyword evidence="1" id="KW-0732">Signal</keyword>
<dbReference type="AlphaFoldDB" id="A0A6G0RL57"/>
<reference evidence="2 3" key="1">
    <citation type="submission" date="2018-09" db="EMBL/GenBank/DDBJ databases">
        <title>Genomic investigation of the strawberry pathogen Phytophthora fragariae indicates pathogenicity is determined by transcriptional variation in three key races.</title>
        <authorList>
            <person name="Adams T.M."/>
            <person name="Armitage A.D."/>
            <person name="Sobczyk M.K."/>
            <person name="Bates H.J."/>
            <person name="Dunwell J.M."/>
            <person name="Nellist C.F."/>
            <person name="Harrison R.J."/>
        </authorList>
    </citation>
    <scope>NUCLEOTIDE SEQUENCE [LARGE SCALE GENOMIC DNA]</scope>
    <source>
        <strain evidence="2 3">NOV-77</strain>
    </source>
</reference>
<sequence length="60" mass="5908">MDLAGMAAAFGACVAAAVATAPGGFTCALPPTWWGLGSDGEWVGGTDANERTLHVAVSPC</sequence>
<organism evidence="2 3">
    <name type="scientific">Phytophthora fragariae</name>
    <dbReference type="NCBI Taxonomy" id="53985"/>
    <lineage>
        <taxon>Eukaryota</taxon>
        <taxon>Sar</taxon>
        <taxon>Stramenopiles</taxon>
        <taxon>Oomycota</taxon>
        <taxon>Peronosporomycetes</taxon>
        <taxon>Peronosporales</taxon>
        <taxon>Peronosporaceae</taxon>
        <taxon>Phytophthora</taxon>
    </lineage>
</organism>
<proteinExistence type="predicted"/>
<evidence type="ECO:0000313" key="3">
    <source>
        <dbReference type="Proteomes" id="UP000486351"/>
    </source>
</evidence>
<feature type="chain" id="PRO_5026058619" description="Secreted protein" evidence="1">
    <location>
        <begin position="20"/>
        <end position="60"/>
    </location>
</feature>
<comment type="caution">
    <text evidence="2">The sequence shown here is derived from an EMBL/GenBank/DDBJ whole genome shotgun (WGS) entry which is preliminary data.</text>
</comment>
<dbReference type="EMBL" id="QXFY01000799">
    <property type="protein sequence ID" value="KAE9335392.1"/>
    <property type="molecule type" value="Genomic_DNA"/>
</dbReference>